<dbReference type="InterPro" id="IPR027443">
    <property type="entry name" value="IPNS-like_sf"/>
</dbReference>
<dbReference type="InterPro" id="IPR005123">
    <property type="entry name" value="Oxoglu/Fe-dep_dioxygenase_dom"/>
</dbReference>
<dbReference type="GO" id="GO:0046872">
    <property type="term" value="F:metal ion binding"/>
    <property type="evidence" value="ECO:0007669"/>
    <property type="project" value="UniProtKB-KW"/>
</dbReference>
<evidence type="ECO:0000313" key="8">
    <source>
        <dbReference type="EMBL" id="MPA66718.1"/>
    </source>
</evidence>
<accession>A0A5B7BEU1</accession>
<protein>
    <recommendedName>
        <fullName evidence="7">Fe2OG dioxygenase domain-containing protein</fullName>
    </recommendedName>
</protein>
<keyword evidence="5 6" id="KW-0408">Iron</keyword>
<dbReference type="Pfam" id="PF03171">
    <property type="entry name" value="2OG-FeII_Oxy"/>
    <property type="match status" value="1"/>
</dbReference>
<evidence type="ECO:0000256" key="1">
    <source>
        <dbReference type="ARBA" id="ARBA00008056"/>
    </source>
</evidence>
<dbReference type="GO" id="GO:0016705">
    <property type="term" value="F:oxidoreductase activity, acting on paired donors, with incorporation or reduction of molecular oxygen"/>
    <property type="evidence" value="ECO:0007669"/>
    <property type="project" value="UniProtKB-ARBA"/>
</dbReference>
<dbReference type="GO" id="GO:0031418">
    <property type="term" value="F:L-ascorbic acid binding"/>
    <property type="evidence" value="ECO:0007669"/>
    <property type="project" value="UniProtKB-KW"/>
</dbReference>
<organism evidence="8">
    <name type="scientific">Davidia involucrata</name>
    <name type="common">Dove tree</name>
    <dbReference type="NCBI Taxonomy" id="16924"/>
    <lineage>
        <taxon>Eukaryota</taxon>
        <taxon>Viridiplantae</taxon>
        <taxon>Streptophyta</taxon>
        <taxon>Embryophyta</taxon>
        <taxon>Tracheophyta</taxon>
        <taxon>Spermatophyta</taxon>
        <taxon>Magnoliopsida</taxon>
        <taxon>eudicotyledons</taxon>
        <taxon>Gunneridae</taxon>
        <taxon>Pentapetalae</taxon>
        <taxon>asterids</taxon>
        <taxon>Cornales</taxon>
        <taxon>Nyssaceae</taxon>
        <taxon>Davidia</taxon>
    </lineage>
</organism>
<comment type="similarity">
    <text evidence="1 6">Belongs to the iron/ascorbate-dependent oxidoreductase family.</text>
</comment>
<evidence type="ECO:0000256" key="6">
    <source>
        <dbReference type="RuleBase" id="RU003682"/>
    </source>
</evidence>
<dbReference type="PANTHER" id="PTHR10209:SF865">
    <property type="entry name" value="1-AMINOCYCLOPROPANE-1-CARBOXYLATE OXIDASE HOMOLOG 1-LIKE"/>
    <property type="match status" value="1"/>
</dbReference>
<keyword evidence="4 6" id="KW-0560">Oxidoreductase</keyword>
<dbReference type="SUPFAM" id="SSF51197">
    <property type="entry name" value="Clavaminate synthase-like"/>
    <property type="match status" value="1"/>
</dbReference>
<dbReference type="Gene3D" id="2.60.120.330">
    <property type="entry name" value="B-lactam Antibiotic, Isopenicillin N Synthase, Chain"/>
    <property type="match status" value="1"/>
</dbReference>
<keyword evidence="2 6" id="KW-0479">Metal-binding</keyword>
<evidence type="ECO:0000256" key="3">
    <source>
        <dbReference type="ARBA" id="ARBA00022896"/>
    </source>
</evidence>
<name>A0A5B7BEU1_DAVIN</name>
<evidence type="ECO:0000259" key="7">
    <source>
        <dbReference type="PROSITE" id="PS51471"/>
    </source>
</evidence>
<dbReference type="GO" id="GO:0051213">
    <property type="term" value="F:dioxygenase activity"/>
    <property type="evidence" value="ECO:0007669"/>
    <property type="project" value="UniProtKB-ARBA"/>
</dbReference>
<keyword evidence="3" id="KW-0847">Vitamin C</keyword>
<evidence type="ECO:0000256" key="4">
    <source>
        <dbReference type="ARBA" id="ARBA00023002"/>
    </source>
</evidence>
<dbReference type="PROSITE" id="PS51471">
    <property type="entry name" value="FE2OG_OXY"/>
    <property type="match status" value="1"/>
</dbReference>
<dbReference type="FunFam" id="2.60.120.330:FF:000005">
    <property type="entry name" value="1-aminocyclopropane-1-carboxylate oxidase homolog 1"/>
    <property type="match status" value="1"/>
</dbReference>
<dbReference type="Pfam" id="PF14226">
    <property type="entry name" value="DIOX_N"/>
    <property type="match status" value="1"/>
</dbReference>
<proteinExistence type="inferred from homology"/>
<evidence type="ECO:0000256" key="5">
    <source>
        <dbReference type="ARBA" id="ARBA00023004"/>
    </source>
</evidence>
<dbReference type="InterPro" id="IPR026992">
    <property type="entry name" value="DIOX_N"/>
</dbReference>
<dbReference type="PANTHER" id="PTHR10209">
    <property type="entry name" value="OXIDOREDUCTASE, 2OG-FE II OXYGENASE FAMILY PROTEIN"/>
    <property type="match status" value="1"/>
</dbReference>
<gene>
    <name evidence="8" type="ORF">Din_036159</name>
</gene>
<dbReference type="EMBL" id="GHES01036159">
    <property type="protein sequence ID" value="MPA66718.1"/>
    <property type="molecule type" value="Transcribed_RNA"/>
</dbReference>
<sequence>MDVSGSVVNDDRMKELKAFDDMKVGVKGLVDAGMVKIPKIFVRPPTELAEELNCRRTQIQVPVIDLSGIQRGDRRKEIVDEVKIASEKWGFFQVVNHGIPLSVLDEMIDGIRMFNEQDLEVKKQFYTRDLMRKVKFNTNYDLYKSRTANWRDSLIISLLASDHLDPNELPPTCREAAMDYIKDVRKLGDTLFELLSEALGLKPDHLRSMECANGCSLACHYYPACPEPEVTLGIPAHSDPGILTILLQNQISGLQVLHENQWVDVLPIPGGLVVNIGDLLQMISNSKYTSNVHRVLVNSVEPRISVACFFSGPVTAPKLYGPIKELISEENPPLYRDVLLNEYIAKFYSRGLDDKFGLEHYKL</sequence>
<dbReference type="InterPro" id="IPR044861">
    <property type="entry name" value="IPNS-like_FE2OG_OXY"/>
</dbReference>
<dbReference type="AlphaFoldDB" id="A0A5B7BEU1"/>
<reference evidence="8" key="1">
    <citation type="submission" date="2019-08" db="EMBL/GenBank/DDBJ databases">
        <title>Reference gene set and small RNA set construction with multiple tissues from Davidia involucrata Baill.</title>
        <authorList>
            <person name="Yang H."/>
            <person name="Zhou C."/>
            <person name="Li G."/>
            <person name="Wang J."/>
            <person name="Gao P."/>
            <person name="Wang M."/>
            <person name="Wang R."/>
            <person name="Zhao Y."/>
        </authorList>
    </citation>
    <scope>NUCLEOTIDE SEQUENCE</scope>
    <source>
        <tissue evidence="8">Mixed with DoveR01_LX</tissue>
    </source>
</reference>
<evidence type="ECO:0000256" key="2">
    <source>
        <dbReference type="ARBA" id="ARBA00022723"/>
    </source>
</evidence>
<feature type="domain" description="Fe2OG dioxygenase" evidence="7">
    <location>
        <begin position="211"/>
        <end position="313"/>
    </location>
</feature>